<protein>
    <submittedName>
        <fullName evidence="2">Uncharacterized protein</fullName>
    </submittedName>
</protein>
<name>A0A841BK83_9ACTN</name>
<proteinExistence type="predicted"/>
<accession>A0A841BK83</accession>
<dbReference type="EMBL" id="JACHMN010000001">
    <property type="protein sequence ID" value="MBB5867291.1"/>
    <property type="molecule type" value="Genomic_DNA"/>
</dbReference>
<evidence type="ECO:0000256" key="1">
    <source>
        <dbReference type="SAM" id="MobiDB-lite"/>
    </source>
</evidence>
<organism evidence="2 3">
    <name type="scientific">Allocatelliglobosispora scoriae</name>
    <dbReference type="NCBI Taxonomy" id="643052"/>
    <lineage>
        <taxon>Bacteria</taxon>
        <taxon>Bacillati</taxon>
        <taxon>Actinomycetota</taxon>
        <taxon>Actinomycetes</taxon>
        <taxon>Micromonosporales</taxon>
        <taxon>Micromonosporaceae</taxon>
        <taxon>Allocatelliglobosispora</taxon>
    </lineage>
</organism>
<evidence type="ECO:0000313" key="3">
    <source>
        <dbReference type="Proteomes" id="UP000587527"/>
    </source>
</evidence>
<gene>
    <name evidence="2" type="ORF">F4553_000670</name>
</gene>
<reference evidence="2 3" key="1">
    <citation type="submission" date="2020-08" db="EMBL/GenBank/DDBJ databases">
        <title>Sequencing the genomes of 1000 actinobacteria strains.</title>
        <authorList>
            <person name="Klenk H.-P."/>
        </authorList>
    </citation>
    <scope>NUCLEOTIDE SEQUENCE [LARGE SCALE GENOMIC DNA]</scope>
    <source>
        <strain evidence="2 3">DSM 45362</strain>
    </source>
</reference>
<keyword evidence="3" id="KW-1185">Reference proteome</keyword>
<sequence>MTELHVSLDSSQLNSTERKLQEPLEEQLTSALSQAATRVAEAYDGQSEDEVMSWILREAQDGLHPDIAEGWQPDVAKLREVAQAVIRGEQFD</sequence>
<dbReference type="Proteomes" id="UP000587527">
    <property type="component" value="Unassembled WGS sequence"/>
</dbReference>
<dbReference type="AlphaFoldDB" id="A0A841BK83"/>
<comment type="caution">
    <text evidence="2">The sequence shown here is derived from an EMBL/GenBank/DDBJ whole genome shotgun (WGS) entry which is preliminary data.</text>
</comment>
<dbReference type="RefSeq" id="WP_184831837.1">
    <property type="nucleotide sequence ID" value="NZ_JACHMN010000001.1"/>
</dbReference>
<evidence type="ECO:0000313" key="2">
    <source>
        <dbReference type="EMBL" id="MBB5867291.1"/>
    </source>
</evidence>
<feature type="region of interest" description="Disordered" evidence="1">
    <location>
        <begin position="1"/>
        <end position="24"/>
    </location>
</feature>